<dbReference type="SUPFAM" id="SSF141523">
    <property type="entry name" value="L,D-transpeptidase catalytic domain-like"/>
    <property type="match status" value="1"/>
</dbReference>
<dbReference type="Gene3D" id="2.40.440.10">
    <property type="entry name" value="L,D-transpeptidase catalytic domain-like"/>
    <property type="match status" value="1"/>
</dbReference>
<evidence type="ECO:0000313" key="9">
    <source>
        <dbReference type="EMBL" id="ASX26620.1"/>
    </source>
</evidence>
<dbReference type="GO" id="GO:0008360">
    <property type="term" value="P:regulation of cell shape"/>
    <property type="evidence" value="ECO:0007669"/>
    <property type="project" value="UniProtKB-UniRule"/>
</dbReference>
<reference evidence="10" key="1">
    <citation type="submission" date="2016-06" db="EMBL/GenBank/DDBJ databases">
        <authorList>
            <person name="Chen W."/>
            <person name="Hasegawa D.K."/>
        </authorList>
    </citation>
    <scope>NUCLEOTIDE SEQUENCE [LARGE SCALE GENOMIC DNA]</scope>
    <source>
        <strain evidence="10">MEAM1</strain>
    </source>
</reference>
<feature type="active site" description="Nucleophile" evidence="7">
    <location>
        <position position="466"/>
    </location>
</feature>
<dbReference type="InterPro" id="IPR036365">
    <property type="entry name" value="PGBD-like_sf"/>
</dbReference>
<evidence type="ECO:0000256" key="5">
    <source>
        <dbReference type="ARBA" id="ARBA00022984"/>
    </source>
</evidence>
<dbReference type="GO" id="GO:0004180">
    <property type="term" value="F:carboxypeptidase activity"/>
    <property type="evidence" value="ECO:0007669"/>
    <property type="project" value="UniProtKB-ARBA"/>
</dbReference>
<evidence type="ECO:0000313" key="10">
    <source>
        <dbReference type="Proteomes" id="UP000216438"/>
    </source>
</evidence>
<dbReference type="InterPro" id="IPR002477">
    <property type="entry name" value="Peptidoglycan-bd-like"/>
</dbReference>
<dbReference type="CDD" id="cd16913">
    <property type="entry name" value="YkuD_like"/>
    <property type="match status" value="1"/>
</dbReference>
<dbReference type="InterPro" id="IPR036366">
    <property type="entry name" value="PGBDSf"/>
</dbReference>
<dbReference type="UniPathway" id="UPA00219"/>
<dbReference type="Pfam" id="PF01471">
    <property type="entry name" value="PG_binding_1"/>
    <property type="match status" value="1"/>
</dbReference>
<dbReference type="PROSITE" id="PS52029">
    <property type="entry name" value="LD_TPASE"/>
    <property type="match status" value="1"/>
</dbReference>
<dbReference type="Proteomes" id="UP000216438">
    <property type="component" value="Chromosome"/>
</dbReference>
<evidence type="ECO:0000256" key="2">
    <source>
        <dbReference type="ARBA" id="ARBA00005992"/>
    </source>
</evidence>
<dbReference type="InterPro" id="IPR045380">
    <property type="entry name" value="LD_TPept_scaffold_dom"/>
</dbReference>
<evidence type="ECO:0000256" key="1">
    <source>
        <dbReference type="ARBA" id="ARBA00004752"/>
    </source>
</evidence>
<accession>A0A249DZV8</accession>
<dbReference type="Gene3D" id="1.10.101.10">
    <property type="entry name" value="PGBD-like superfamily/PGBD"/>
    <property type="match status" value="1"/>
</dbReference>
<keyword evidence="3" id="KW-0808">Transferase</keyword>
<evidence type="ECO:0000259" key="8">
    <source>
        <dbReference type="PROSITE" id="PS52029"/>
    </source>
</evidence>
<comment type="pathway">
    <text evidence="1 7">Cell wall biogenesis; peptidoglycan biosynthesis.</text>
</comment>
<feature type="domain" description="L,D-TPase catalytic" evidence="8">
    <location>
        <begin position="312"/>
        <end position="493"/>
    </location>
</feature>
<sequence>MSIKNFLQSMLLCWSLYSCSVILMLTPQSSSADHPFESVDSIDERERALLSQLPEQIKLYSLSTLSELYEKNAREPLWQDPLAIQDFEQQLLEVALLRINPQFSTWLEYLFDPNITGIARDIILSDAMLGYLYFISSLTSEEKVWLYRPPLNSDIQGYQIMRAPENKIASWQEAIHKNETYHYVNSLAPQHPQYRKMQTELLKLLSDNSPWPKLTERVYLREGYSSKDISNVKKILYRLGIGNMSLTDVDSQVYSHDLVMAIKQFQKNRGLPADGIIGIKTRNWLNVSPKILARLLALNMQRLRFTPADIQTGILVNIPDYSLNYYEEGKIRLFSKVIVGRPDRKTPVMQSAINQIVINPDWNVPHSLAREDILPQVIKNIDYLREHNYLILSSWSQNAEVIDPESIDWENISIENFPYYLRQTLGPNNPLGHYKFNMPNRYSIFLHDTPNKAMFQRYRRAASSGCVRVQKASELAHLLLKKTGLTDADILNFLKENKSTYRNTHKRIPVWLYYLTAWVSEDGATQFRTDIYHYDQSVL</sequence>
<dbReference type="GO" id="GO:0016740">
    <property type="term" value="F:transferase activity"/>
    <property type="evidence" value="ECO:0007669"/>
    <property type="project" value="UniProtKB-KW"/>
</dbReference>
<keyword evidence="5 7" id="KW-0573">Peptidoglycan synthesis</keyword>
<evidence type="ECO:0000256" key="6">
    <source>
        <dbReference type="ARBA" id="ARBA00023316"/>
    </source>
</evidence>
<reference evidence="9 10" key="2">
    <citation type="submission" date="2017-09" db="EMBL/GenBank/DDBJ databases">
        <title>The genome of whitefly Bemisia tabaci, a global crop pest, provides novel insights into virus transmission, host adaptation and insecticide resistance.</title>
        <authorList>
            <person name="Kaur N."/>
            <person name="Kliot A."/>
            <person name="Pinheiro P.V."/>
            <person name="Luan J."/>
            <person name="Zheng Y."/>
            <person name="Liu W."/>
            <person name="Sun H."/>
            <person name="Yang X."/>
            <person name="Xu Y."/>
            <person name="Luo Y."/>
            <person name="Kruse A."/>
            <person name="Fisher T.W."/>
            <person name="Nelson D.R."/>
            <person name="Elimelech M."/>
            <person name="MacCoss M."/>
            <person name="Johnson R."/>
            <person name="Cohen E."/>
            <person name="Hunter W.B."/>
            <person name="Brown J.K."/>
            <person name="Jander G."/>
            <person name="Cilia M."/>
            <person name="Douglas A.E."/>
            <person name="Ghanim M."/>
            <person name="Simmons A.M."/>
            <person name="Wintermantel W.M."/>
            <person name="Ling K.-S."/>
            <person name="Fei Z."/>
        </authorList>
    </citation>
    <scope>NUCLEOTIDE SEQUENCE [LARGE SCALE GENOMIC DNA]</scope>
    <source>
        <strain evidence="9 10">MEAM1</strain>
    </source>
</reference>
<evidence type="ECO:0000256" key="3">
    <source>
        <dbReference type="ARBA" id="ARBA00022679"/>
    </source>
</evidence>
<dbReference type="PANTHER" id="PTHR41533:SF1">
    <property type="entry name" value="L,D-TRANSPEPTIDASE YCBB-RELATED"/>
    <property type="match status" value="1"/>
</dbReference>
<dbReference type="Pfam" id="PF20142">
    <property type="entry name" value="Scaffold"/>
    <property type="match status" value="1"/>
</dbReference>
<dbReference type="GO" id="GO:0009252">
    <property type="term" value="P:peptidoglycan biosynthetic process"/>
    <property type="evidence" value="ECO:0007669"/>
    <property type="project" value="UniProtKB-UniPathway"/>
</dbReference>
<dbReference type="InterPro" id="IPR005490">
    <property type="entry name" value="LD_TPept_cat_dom"/>
</dbReference>
<dbReference type="SUPFAM" id="SSF47090">
    <property type="entry name" value="PGBD-like"/>
    <property type="match status" value="1"/>
</dbReference>
<comment type="similarity">
    <text evidence="2">Belongs to the YkuD family.</text>
</comment>
<dbReference type="AlphaFoldDB" id="A0A249DZV8"/>
<keyword evidence="6 7" id="KW-0961">Cell wall biogenesis/degradation</keyword>
<dbReference type="Pfam" id="PF03734">
    <property type="entry name" value="YkuD"/>
    <property type="match status" value="1"/>
</dbReference>
<dbReference type="InterPro" id="IPR038063">
    <property type="entry name" value="Transpep_catalytic_dom"/>
</dbReference>
<evidence type="ECO:0000256" key="7">
    <source>
        <dbReference type="PROSITE-ProRule" id="PRU01373"/>
    </source>
</evidence>
<protein>
    <submittedName>
        <fullName evidence="9">L,D-transpeptidase</fullName>
    </submittedName>
</protein>
<dbReference type="InterPro" id="IPR052905">
    <property type="entry name" value="LD-transpeptidase_YkuD-like"/>
</dbReference>
<dbReference type="EMBL" id="CP016303">
    <property type="protein sequence ID" value="ASX26620.1"/>
    <property type="molecule type" value="Genomic_DNA"/>
</dbReference>
<dbReference type="GO" id="GO:0071555">
    <property type="term" value="P:cell wall organization"/>
    <property type="evidence" value="ECO:0007669"/>
    <property type="project" value="UniProtKB-UniRule"/>
</dbReference>
<gene>
    <name evidence="9" type="ORF">BA171_06155</name>
</gene>
<proteinExistence type="inferred from homology"/>
<feature type="active site" description="Proton donor/acceptor" evidence="7">
    <location>
        <position position="447"/>
    </location>
</feature>
<name>A0A249DZV8_9ENTR</name>
<evidence type="ECO:0000256" key="4">
    <source>
        <dbReference type="ARBA" id="ARBA00022960"/>
    </source>
</evidence>
<dbReference type="PROSITE" id="PS51257">
    <property type="entry name" value="PROKAR_LIPOPROTEIN"/>
    <property type="match status" value="1"/>
</dbReference>
<keyword evidence="4 7" id="KW-0133">Cell shape</keyword>
<dbReference type="PANTHER" id="PTHR41533">
    <property type="entry name" value="L,D-TRANSPEPTIDASE HI_1667-RELATED"/>
    <property type="match status" value="1"/>
</dbReference>
<dbReference type="NCBIfam" id="NF007891">
    <property type="entry name" value="PRK10594.1"/>
    <property type="match status" value="1"/>
</dbReference>
<organism evidence="9 10">
    <name type="scientific">Candidatus Hamiltonella defensa</name>
    <name type="common">Bemisia tabaci</name>
    <dbReference type="NCBI Taxonomy" id="672795"/>
    <lineage>
        <taxon>Bacteria</taxon>
        <taxon>Pseudomonadati</taxon>
        <taxon>Pseudomonadota</taxon>
        <taxon>Gammaproteobacteria</taxon>
        <taxon>Enterobacterales</taxon>
        <taxon>Enterobacteriaceae</taxon>
        <taxon>aphid secondary symbionts</taxon>
        <taxon>Candidatus Williamhamiltonella</taxon>
    </lineage>
</organism>